<dbReference type="InterPro" id="IPR006076">
    <property type="entry name" value="FAD-dep_OxRdtase"/>
</dbReference>
<gene>
    <name evidence="4" type="ORF">VVD49_16825</name>
</gene>
<evidence type="ECO:0000256" key="1">
    <source>
        <dbReference type="ARBA" id="ARBA00009410"/>
    </source>
</evidence>
<dbReference type="EC" id="1.4.99.-" evidence="4"/>
<comment type="similarity">
    <text evidence="1">Belongs to the DadA oxidoreductase family.</text>
</comment>
<proteinExistence type="inferred from homology"/>
<name>A0ABU6K722_9RHOO</name>
<keyword evidence="5" id="KW-1185">Reference proteome</keyword>
<dbReference type="Gene3D" id="3.30.9.10">
    <property type="entry name" value="D-Amino Acid Oxidase, subunit A, domain 2"/>
    <property type="match status" value="1"/>
</dbReference>
<reference evidence="4 5" key="1">
    <citation type="submission" date="2024-01" db="EMBL/GenBank/DDBJ databases">
        <title>Uliginosibacterium soil sp. nov.</title>
        <authorList>
            <person name="Lv Y."/>
        </authorList>
    </citation>
    <scope>NUCLEOTIDE SEQUENCE [LARGE SCALE GENOMIC DNA]</scope>
    <source>
        <strain evidence="4 5">H3</strain>
    </source>
</reference>
<dbReference type="InterPro" id="IPR036188">
    <property type="entry name" value="FAD/NAD-bd_sf"/>
</dbReference>
<dbReference type="SUPFAM" id="SSF51905">
    <property type="entry name" value="FAD/NAD(P)-binding domain"/>
    <property type="match status" value="1"/>
</dbReference>
<keyword evidence="2 4" id="KW-0560">Oxidoreductase</keyword>
<dbReference type="RefSeq" id="WP_327600365.1">
    <property type="nucleotide sequence ID" value="NZ_JAYXHS010000003.1"/>
</dbReference>
<comment type="caution">
    <text evidence="4">The sequence shown here is derived from an EMBL/GenBank/DDBJ whole genome shotgun (WGS) entry which is preliminary data.</text>
</comment>
<feature type="domain" description="FAD dependent oxidoreductase" evidence="3">
    <location>
        <begin position="3"/>
        <end position="402"/>
    </location>
</feature>
<dbReference type="PANTHER" id="PTHR13847">
    <property type="entry name" value="SARCOSINE DEHYDROGENASE-RELATED"/>
    <property type="match status" value="1"/>
</dbReference>
<dbReference type="Gene3D" id="3.50.50.60">
    <property type="entry name" value="FAD/NAD(P)-binding domain"/>
    <property type="match status" value="2"/>
</dbReference>
<accession>A0ABU6K722</accession>
<dbReference type="SUPFAM" id="SSF54373">
    <property type="entry name" value="FAD-linked reductases, C-terminal domain"/>
    <property type="match status" value="1"/>
</dbReference>
<dbReference type="NCBIfam" id="NF001933">
    <property type="entry name" value="PRK00711.1"/>
    <property type="match status" value="1"/>
</dbReference>
<dbReference type="GO" id="GO:0016491">
    <property type="term" value="F:oxidoreductase activity"/>
    <property type="evidence" value="ECO:0007669"/>
    <property type="project" value="UniProtKB-KW"/>
</dbReference>
<protein>
    <submittedName>
        <fullName evidence="4">D-amino acid dehydrogenase</fullName>
        <ecNumber evidence="4">1.4.99.-</ecNumber>
    </submittedName>
</protein>
<evidence type="ECO:0000256" key="2">
    <source>
        <dbReference type="ARBA" id="ARBA00023002"/>
    </source>
</evidence>
<dbReference type="PANTHER" id="PTHR13847:SF280">
    <property type="entry name" value="D-AMINO ACID DEHYDROGENASE"/>
    <property type="match status" value="1"/>
</dbReference>
<evidence type="ECO:0000259" key="3">
    <source>
        <dbReference type="Pfam" id="PF01266"/>
    </source>
</evidence>
<evidence type="ECO:0000313" key="4">
    <source>
        <dbReference type="EMBL" id="MEC5387396.1"/>
    </source>
</evidence>
<dbReference type="EMBL" id="JAYXHS010000003">
    <property type="protein sequence ID" value="MEC5387396.1"/>
    <property type="molecule type" value="Genomic_DNA"/>
</dbReference>
<evidence type="ECO:0000313" key="5">
    <source>
        <dbReference type="Proteomes" id="UP001331561"/>
    </source>
</evidence>
<organism evidence="4 5">
    <name type="scientific">Uliginosibacterium silvisoli</name>
    <dbReference type="NCBI Taxonomy" id="3114758"/>
    <lineage>
        <taxon>Bacteria</taxon>
        <taxon>Pseudomonadati</taxon>
        <taxon>Pseudomonadota</taxon>
        <taxon>Betaproteobacteria</taxon>
        <taxon>Rhodocyclales</taxon>
        <taxon>Zoogloeaceae</taxon>
        <taxon>Uliginosibacterium</taxon>
    </lineage>
</organism>
<dbReference type="Proteomes" id="UP001331561">
    <property type="component" value="Unassembled WGS sequence"/>
</dbReference>
<sequence length="420" mass="46736">MHIVIIGAGLTGVSTAWYLRQAGHQVTVVERREAAAMETSFANGGQVSISHPEPWANPQTPMNILRWLGRRDAPLLFRLPAEPARWRWGMEFLRECVPGRTYRNTLAIGRLAAYSGQLLRKLRDETHVEYKQLQRGVLHLYFSKDELQRGQRQARILRELGVNADILTPEQCVDYDPSLSNALPRLTGAMLGRDDESGDAHLFTLQLAEAAQRAGVNFHYGADIERLMFEDGRVTSLHLVDDHGRRGAISGDAYVICAGSFSKSLARRVGERLPIYPVKGYSATVAIRNAARAPTVSITDESRRMVCARMGDQLRIAGMADLNGFNLELDPTRCQALLDWVEELFPGAVELGKPEYWAGLRPATPSNVPIIGRARLPNLYYNTGHGTLGWTLACGSGKALADIIDRRPPEVKFPFWRGRA</sequence>
<dbReference type="Pfam" id="PF01266">
    <property type="entry name" value="DAO"/>
    <property type="match status" value="1"/>
</dbReference>